<keyword evidence="7" id="KW-1185">Reference proteome</keyword>
<accession>A0A0J7KX99</accession>
<comment type="subcellular location">
    <subcellularLocation>
        <location evidence="1">Nucleus</location>
        <location evidence="1">Nucleolus</location>
    </subcellularLocation>
</comment>
<dbReference type="PANTHER" id="PTHR14150:SF12">
    <property type="entry name" value="U3 SMALL NUCLEOLAR RNA-ASSOCIATED PROTEIN 14 HOMOLOG A"/>
    <property type="match status" value="1"/>
</dbReference>
<dbReference type="Proteomes" id="UP000036403">
    <property type="component" value="Unassembled WGS sequence"/>
</dbReference>
<sequence length="782" mass="91273">MSDTEIDKNLDSDQDVSEHHTKLIGAVEQLDKGRKVKKAERSEPSIQVSEYHLVKSGVTDKNTVRIEDLVKSLGRRRDQNNISKKLRYIQRKSRVLPKPLEKPTAERIKRTVGYDNVKKELGKWNGIIARNRTADRLFFPLKRTAEVKDFNASQISEFLKGFKTKSDLMKKFEEVDPSLLYPPAKEEKKDNKYKLTMEEMIMKRKEAARLRAQQSYQEAKAHRQGKIKSKKFHRIQRKDKIKQQLKEFEKLQNTNPEEALAKLEQLDKTRAEERMSLRHKNTGQWAKNQQIRAKYNKETRQVLADQLAISRELTLKLQKADSDDEDEEEEDEILLKENNMKTESEVDDFIKSYRSYWDEKKKDEKKVEISNKVISEKEKVTLCSNKIHCKAMNVEKSNGTLQENASDAKGENASDAKGESVNDVESENPCDISGATSAWHVEECNDETESKLCNKKYRSQNIDEMFDSMEEKLKHKVDLKLQKVKKKLKIKSNVKKQEEEKEDEDDLRNLEFKDSKQKPILDCPLEETTSKENMQNKDLTSLKTIVNTEQEPTISNREVEIDPKKYLTIKPKYFKTQMPDVATGEEENSDQEEKMHKIMSEAFADDDVVEEFRKEQEEEMEKSQPKNIDLSLPGWGSWAGPNIKKSKVRRKKKRFILNVPKETPRRPENQGKVILFEDDDKKLRKHLVSELPYPFTRVKDYEANIRAPISRSFVPMKAHLRMIQPTVNTKLGKVIEPMNEDALVKKPILTKSLKRRVDKKNDDRKNIAKNVKKRRKPNATAR</sequence>
<dbReference type="GO" id="GO:0006364">
    <property type="term" value="P:rRNA processing"/>
    <property type="evidence" value="ECO:0007669"/>
    <property type="project" value="InterPro"/>
</dbReference>
<feature type="region of interest" description="Disordered" evidence="5">
    <location>
        <begin position="1"/>
        <end position="43"/>
    </location>
</feature>
<organism evidence="6 7">
    <name type="scientific">Lasius niger</name>
    <name type="common">Black garden ant</name>
    <dbReference type="NCBI Taxonomy" id="67767"/>
    <lineage>
        <taxon>Eukaryota</taxon>
        <taxon>Metazoa</taxon>
        <taxon>Ecdysozoa</taxon>
        <taxon>Arthropoda</taxon>
        <taxon>Hexapoda</taxon>
        <taxon>Insecta</taxon>
        <taxon>Pterygota</taxon>
        <taxon>Neoptera</taxon>
        <taxon>Endopterygota</taxon>
        <taxon>Hymenoptera</taxon>
        <taxon>Apocrita</taxon>
        <taxon>Aculeata</taxon>
        <taxon>Formicoidea</taxon>
        <taxon>Formicidae</taxon>
        <taxon>Formicinae</taxon>
        <taxon>Lasius</taxon>
        <taxon>Lasius</taxon>
    </lineage>
</organism>
<feature type="compositionally biased region" description="Basic and acidic residues" evidence="5">
    <location>
        <begin position="1"/>
        <end position="21"/>
    </location>
</feature>
<dbReference type="PaxDb" id="67767-A0A0J7KX99"/>
<feature type="region of interest" description="Disordered" evidence="5">
    <location>
        <begin position="754"/>
        <end position="782"/>
    </location>
</feature>
<reference evidence="6 7" key="1">
    <citation type="submission" date="2015-04" db="EMBL/GenBank/DDBJ databases">
        <title>Lasius niger genome sequencing.</title>
        <authorList>
            <person name="Konorov E.A."/>
            <person name="Nikitin M.A."/>
            <person name="Kirill M.V."/>
            <person name="Chang P."/>
        </authorList>
    </citation>
    <scope>NUCLEOTIDE SEQUENCE [LARGE SCALE GENOMIC DNA]</scope>
    <source>
        <tissue evidence="6">Whole</tissue>
    </source>
</reference>
<comment type="caution">
    <text evidence="6">The sequence shown here is derived from an EMBL/GenBank/DDBJ whole genome shotgun (WGS) entry which is preliminary data.</text>
</comment>
<evidence type="ECO:0000256" key="3">
    <source>
        <dbReference type="ARBA" id="ARBA00022553"/>
    </source>
</evidence>
<evidence type="ECO:0000313" key="6">
    <source>
        <dbReference type="EMBL" id="KMQ94951.1"/>
    </source>
</evidence>
<name>A0A0J7KX99_LASNI</name>
<feature type="compositionally biased region" description="Basic residues" evidence="5">
    <location>
        <begin position="770"/>
        <end position="782"/>
    </location>
</feature>
<dbReference type="GO" id="GO:0032040">
    <property type="term" value="C:small-subunit processome"/>
    <property type="evidence" value="ECO:0007669"/>
    <property type="project" value="InterPro"/>
</dbReference>
<dbReference type="Pfam" id="PF04615">
    <property type="entry name" value="Utp14"/>
    <property type="match status" value="1"/>
</dbReference>
<dbReference type="AlphaFoldDB" id="A0A0J7KX99"/>
<evidence type="ECO:0000256" key="4">
    <source>
        <dbReference type="ARBA" id="ARBA00023242"/>
    </source>
</evidence>
<evidence type="ECO:0000256" key="5">
    <source>
        <dbReference type="SAM" id="MobiDB-lite"/>
    </source>
</evidence>
<keyword evidence="3" id="KW-0597">Phosphoprotein</keyword>
<feature type="region of interest" description="Disordered" evidence="5">
    <location>
        <begin position="398"/>
        <end position="429"/>
    </location>
</feature>
<protein>
    <submittedName>
        <fullName evidence="6">U3 small nucleolar rna-associated protein 14-like protein a protein</fullName>
    </submittedName>
</protein>
<dbReference type="InterPro" id="IPR006709">
    <property type="entry name" value="SSU_processome_Utp14"/>
</dbReference>
<feature type="compositionally biased region" description="Basic and acidic residues" evidence="5">
    <location>
        <begin position="406"/>
        <end position="420"/>
    </location>
</feature>
<dbReference type="PANTHER" id="PTHR14150">
    <property type="entry name" value="U3 SMALL NUCLEOLAR RNA-ASSOCIATED PROTEIN 14"/>
    <property type="match status" value="1"/>
</dbReference>
<gene>
    <name evidence="6" type="ORF">RF55_4861</name>
</gene>
<comment type="similarity">
    <text evidence="2">Belongs to the UTP14 family.</text>
</comment>
<dbReference type="STRING" id="67767.A0A0J7KX99"/>
<keyword evidence="4" id="KW-0539">Nucleus</keyword>
<proteinExistence type="inferred from homology"/>
<feature type="compositionally biased region" description="Basic and acidic residues" evidence="5">
    <location>
        <begin position="507"/>
        <end position="519"/>
    </location>
</feature>
<evidence type="ECO:0000256" key="1">
    <source>
        <dbReference type="ARBA" id="ARBA00004604"/>
    </source>
</evidence>
<feature type="region of interest" description="Disordered" evidence="5">
    <location>
        <begin position="493"/>
        <end position="522"/>
    </location>
</feature>
<evidence type="ECO:0000256" key="2">
    <source>
        <dbReference type="ARBA" id="ARBA00007774"/>
    </source>
</evidence>
<dbReference type="OrthoDB" id="277439at2759"/>
<feature type="compositionally biased region" description="Basic and acidic residues" evidence="5">
    <location>
        <begin position="29"/>
        <end position="43"/>
    </location>
</feature>
<dbReference type="EMBL" id="LBMM01002342">
    <property type="protein sequence ID" value="KMQ94951.1"/>
    <property type="molecule type" value="Genomic_DNA"/>
</dbReference>
<evidence type="ECO:0000313" key="7">
    <source>
        <dbReference type="Proteomes" id="UP000036403"/>
    </source>
</evidence>